<keyword evidence="2" id="KW-1185">Reference proteome</keyword>
<accession>A0AAV5MHD7</accession>
<gene>
    <name evidence="1" type="ORF">SLEP1_g56111</name>
</gene>
<proteinExistence type="predicted"/>
<evidence type="ECO:0000313" key="1">
    <source>
        <dbReference type="EMBL" id="GKV49356.1"/>
    </source>
</evidence>
<dbReference type="Proteomes" id="UP001054252">
    <property type="component" value="Unassembled WGS sequence"/>
</dbReference>
<evidence type="ECO:0000313" key="2">
    <source>
        <dbReference type="Proteomes" id="UP001054252"/>
    </source>
</evidence>
<reference evidence="1 2" key="1">
    <citation type="journal article" date="2021" name="Commun. Biol.">
        <title>The genome of Shorea leprosula (Dipterocarpaceae) highlights the ecological relevance of drought in aseasonal tropical rainforests.</title>
        <authorList>
            <person name="Ng K.K.S."/>
            <person name="Kobayashi M.J."/>
            <person name="Fawcett J.A."/>
            <person name="Hatakeyama M."/>
            <person name="Paape T."/>
            <person name="Ng C.H."/>
            <person name="Ang C.C."/>
            <person name="Tnah L.H."/>
            <person name="Lee C.T."/>
            <person name="Nishiyama T."/>
            <person name="Sese J."/>
            <person name="O'Brien M.J."/>
            <person name="Copetti D."/>
            <person name="Mohd Noor M.I."/>
            <person name="Ong R.C."/>
            <person name="Putra M."/>
            <person name="Sireger I.Z."/>
            <person name="Indrioko S."/>
            <person name="Kosugi Y."/>
            <person name="Izuno A."/>
            <person name="Isagi Y."/>
            <person name="Lee S.L."/>
            <person name="Shimizu K.K."/>
        </authorList>
    </citation>
    <scope>NUCLEOTIDE SEQUENCE [LARGE SCALE GENOMIC DNA]</scope>
    <source>
        <strain evidence="1">214</strain>
    </source>
</reference>
<protein>
    <submittedName>
        <fullName evidence="1">Uncharacterized protein</fullName>
    </submittedName>
</protein>
<comment type="caution">
    <text evidence="1">The sequence shown here is derived from an EMBL/GenBank/DDBJ whole genome shotgun (WGS) entry which is preliminary data.</text>
</comment>
<dbReference type="EMBL" id="BPVZ01000296">
    <property type="protein sequence ID" value="GKV49356.1"/>
    <property type="molecule type" value="Genomic_DNA"/>
</dbReference>
<organism evidence="1 2">
    <name type="scientific">Rubroshorea leprosula</name>
    <dbReference type="NCBI Taxonomy" id="152421"/>
    <lineage>
        <taxon>Eukaryota</taxon>
        <taxon>Viridiplantae</taxon>
        <taxon>Streptophyta</taxon>
        <taxon>Embryophyta</taxon>
        <taxon>Tracheophyta</taxon>
        <taxon>Spermatophyta</taxon>
        <taxon>Magnoliopsida</taxon>
        <taxon>eudicotyledons</taxon>
        <taxon>Gunneridae</taxon>
        <taxon>Pentapetalae</taxon>
        <taxon>rosids</taxon>
        <taxon>malvids</taxon>
        <taxon>Malvales</taxon>
        <taxon>Dipterocarpaceae</taxon>
        <taxon>Rubroshorea</taxon>
    </lineage>
</organism>
<name>A0AAV5MHD7_9ROSI</name>
<dbReference type="AlphaFoldDB" id="A0AAV5MHD7"/>
<sequence>MTNGTLSCHKINSCLKSLITWKITNPRHPSLLRSSRITPVISPVIPPVIPHCSDHLLPLQSPSTSSPNLLPNRTQ</sequence>